<dbReference type="EMBL" id="CP014584">
    <property type="protein sequence ID" value="ANZ73789.1"/>
    <property type="molecule type" value="Genomic_DNA"/>
</dbReference>
<sequence length="99" mass="11675">MIYKKCISGQKSGSIRGLKIEHDDEHNQDQKRWKVWITGHRQHNAILTFPRRLIESIYSTGSRGERRNLLFYCVQIRTPMIISGPNPTFRYNVSSKKKK</sequence>
<dbReference type="Proteomes" id="UP000094565">
    <property type="component" value="Chromosome 1"/>
</dbReference>
<reference evidence="1 2" key="1">
    <citation type="submission" date="2016-02" db="EMBL/GenBank/DDBJ databases">
        <title>Comparative genomic and transcriptomic foundation for Pichia pastoris.</title>
        <authorList>
            <person name="Love K.R."/>
            <person name="Shah K.A."/>
            <person name="Whittaker C.A."/>
            <person name="Wu J."/>
            <person name="Bartlett M.C."/>
            <person name="Ma D."/>
            <person name="Leeson R.L."/>
            <person name="Priest M."/>
            <person name="Young S.K."/>
            <person name="Love J.C."/>
        </authorList>
    </citation>
    <scope>NUCLEOTIDE SEQUENCE [LARGE SCALE GENOMIC DNA]</scope>
    <source>
        <strain evidence="1 2">ATCC 28485</strain>
    </source>
</reference>
<evidence type="ECO:0000313" key="2">
    <source>
        <dbReference type="Proteomes" id="UP000094565"/>
    </source>
</evidence>
<proteinExistence type="predicted"/>
<accession>A0A1B2J729</accession>
<protein>
    <submittedName>
        <fullName evidence="1">BA75_00853T0</fullName>
    </submittedName>
</protein>
<name>A0A1B2J729_PICPA</name>
<keyword evidence="2" id="KW-1185">Reference proteome</keyword>
<dbReference type="AlphaFoldDB" id="A0A1B2J729"/>
<evidence type="ECO:0000313" key="1">
    <source>
        <dbReference type="EMBL" id="ANZ73789.1"/>
    </source>
</evidence>
<gene>
    <name evidence="1" type="ORF">ATY40_BA7500853</name>
</gene>
<organism evidence="1 2">
    <name type="scientific">Komagataella pastoris</name>
    <name type="common">Yeast</name>
    <name type="synonym">Pichia pastoris</name>
    <dbReference type="NCBI Taxonomy" id="4922"/>
    <lineage>
        <taxon>Eukaryota</taxon>
        <taxon>Fungi</taxon>
        <taxon>Dikarya</taxon>
        <taxon>Ascomycota</taxon>
        <taxon>Saccharomycotina</taxon>
        <taxon>Pichiomycetes</taxon>
        <taxon>Pichiales</taxon>
        <taxon>Pichiaceae</taxon>
        <taxon>Komagataella</taxon>
    </lineage>
</organism>